<feature type="transmembrane region" description="Helical" evidence="1">
    <location>
        <begin position="57"/>
        <end position="78"/>
    </location>
</feature>
<dbReference type="Proteomes" id="UP000037953">
    <property type="component" value="Unassembled WGS sequence"/>
</dbReference>
<dbReference type="RefSeq" id="WP_062696710.1">
    <property type="nucleotide sequence ID" value="NZ_LJOD01000001.1"/>
</dbReference>
<sequence>MKIFSFNTFFGLEQELTEHPETVIFAAMFLPLTVAVLLIPIAWIFRKLKLNMYLIQALYYSLIFTFILGAIAIFVLFLTTDRNGVKLAYCWLAIFIGMLTFSIVNTSTLNKMFTDWGKIIKAKK</sequence>
<keyword evidence="1" id="KW-1133">Transmembrane helix</keyword>
<keyword evidence="1" id="KW-0472">Membrane</keyword>
<feature type="transmembrane region" description="Helical" evidence="1">
    <location>
        <begin position="23"/>
        <end position="45"/>
    </location>
</feature>
<reference evidence="2 3" key="1">
    <citation type="journal article" date="2015" name="Genom Data">
        <title>Draft genome sequence of a multidrug-resistant Chryseobacterium indologenes isolate from Malaysia.</title>
        <authorList>
            <person name="Yu C.Y."/>
            <person name="Ang G.Y."/>
            <person name="Cheng H.J."/>
            <person name="Cheong Y.M."/>
            <person name="Yin W.F."/>
            <person name="Chan K.G."/>
        </authorList>
    </citation>
    <scope>NUCLEOTIDE SEQUENCE [LARGE SCALE GENOMIC DNA]</scope>
    <source>
        <strain evidence="2 3">CI_885</strain>
    </source>
</reference>
<comment type="caution">
    <text evidence="2">The sequence shown here is derived from an EMBL/GenBank/DDBJ whole genome shotgun (WGS) entry which is preliminary data.</text>
</comment>
<accession>A0A0N1A093</accession>
<protein>
    <submittedName>
        <fullName evidence="2">Uncharacterized protein</fullName>
    </submittedName>
</protein>
<dbReference type="EMBL" id="LJOD01000001">
    <property type="protein sequence ID" value="KPE53137.1"/>
    <property type="molecule type" value="Genomic_DNA"/>
</dbReference>
<reference evidence="3" key="2">
    <citation type="submission" date="2015-09" db="EMBL/GenBank/DDBJ databases">
        <title>Draft genome sequence of a multidrug-resistant Chryseobacterium indologenes isolate from Malaysia.</title>
        <authorList>
            <person name="Yu C.Y."/>
            <person name="Ang G.Y."/>
            <person name="Chan K.-G."/>
        </authorList>
    </citation>
    <scope>NUCLEOTIDE SEQUENCE [LARGE SCALE GENOMIC DNA]</scope>
    <source>
        <strain evidence="3">CI_885</strain>
    </source>
</reference>
<evidence type="ECO:0000313" key="2">
    <source>
        <dbReference type="EMBL" id="KPE53137.1"/>
    </source>
</evidence>
<dbReference type="OrthoDB" id="772978at2"/>
<feature type="transmembrane region" description="Helical" evidence="1">
    <location>
        <begin position="84"/>
        <end position="104"/>
    </location>
</feature>
<evidence type="ECO:0000313" key="3">
    <source>
        <dbReference type="Proteomes" id="UP000037953"/>
    </source>
</evidence>
<organism evidence="2 3">
    <name type="scientific">Chryseobacterium indologenes</name>
    <name type="common">Flavobacterium indologenes</name>
    <dbReference type="NCBI Taxonomy" id="253"/>
    <lineage>
        <taxon>Bacteria</taxon>
        <taxon>Pseudomonadati</taxon>
        <taxon>Bacteroidota</taxon>
        <taxon>Flavobacteriia</taxon>
        <taxon>Flavobacteriales</taxon>
        <taxon>Weeksellaceae</taxon>
        <taxon>Chryseobacterium group</taxon>
        <taxon>Chryseobacterium</taxon>
    </lineage>
</organism>
<gene>
    <name evidence="2" type="ORF">AOB46_03900</name>
</gene>
<proteinExistence type="predicted"/>
<name>A0A0N1A093_CHRID</name>
<evidence type="ECO:0000256" key="1">
    <source>
        <dbReference type="SAM" id="Phobius"/>
    </source>
</evidence>
<keyword evidence="1" id="KW-0812">Transmembrane</keyword>
<dbReference type="PATRIC" id="fig|253.9.peg.829"/>
<dbReference type="AlphaFoldDB" id="A0A0N1A093"/>